<evidence type="ECO:0000256" key="2">
    <source>
        <dbReference type="ARBA" id="ARBA00010289"/>
    </source>
</evidence>
<reference evidence="9 10" key="1">
    <citation type="journal article" date="2016" name="Proc. Natl. Acad. Sci. U.S.A.">
        <title>Comparative genomics of biotechnologically important yeasts.</title>
        <authorList>
            <person name="Riley R."/>
            <person name="Haridas S."/>
            <person name="Wolfe K.H."/>
            <person name="Lopes M.R."/>
            <person name="Hittinger C.T."/>
            <person name="Goeker M."/>
            <person name="Salamov A.A."/>
            <person name="Wisecaver J.H."/>
            <person name="Long T.M."/>
            <person name="Calvey C.H."/>
            <person name="Aerts A.L."/>
            <person name="Barry K.W."/>
            <person name="Choi C."/>
            <person name="Clum A."/>
            <person name="Coughlan A.Y."/>
            <person name="Deshpande S."/>
            <person name="Douglass A.P."/>
            <person name="Hanson S.J."/>
            <person name="Klenk H.-P."/>
            <person name="LaButti K.M."/>
            <person name="Lapidus A."/>
            <person name="Lindquist E.A."/>
            <person name="Lipzen A.M."/>
            <person name="Meier-Kolthoff J.P."/>
            <person name="Ohm R.A."/>
            <person name="Otillar R.P."/>
            <person name="Pangilinan J.L."/>
            <person name="Peng Y."/>
            <person name="Rokas A."/>
            <person name="Rosa C.A."/>
            <person name="Scheuner C."/>
            <person name="Sibirny A.A."/>
            <person name="Slot J.C."/>
            <person name="Stielow J.B."/>
            <person name="Sun H."/>
            <person name="Kurtzman C.P."/>
            <person name="Blackwell M."/>
            <person name="Grigoriev I.V."/>
            <person name="Jeffries T.W."/>
        </authorList>
    </citation>
    <scope>NUCLEOTIDE SEQUENCE [LARGE SCALE GENOMIC DNA]</scope>
    <source>
        <strain evidence="10">ATCC 18201 / CBS 1600 / BCRC 20928 / JCM 3617 / NBRC 0987 / NRRL Y-1542</strain>
    </source>
</reference>
<comment type="subcellular location">
    <subcellularLocation>
        <location evidence="1">Nucleus</location>
    </subcellularLocation>
</comment>
<keyword evidence="4" id="KW-0805">Transcription regulation</keyword>
<evidence type="ECO:0000313" key="10">
    <source>
        <dbReference type="Proteomes" id="UP000094389"/>
    </source>
</evidence>
<evidence type="ECO:0000256" key="3">
    <source>
        <dbReference type="ARBA" id="ARBA00019622"/>
    </source>
</evidence>
<evidence type="ECO:0000256" key="4">
    <source>
        <dbReference type="ARBA" id="ARBA00023015"/>
    </source>
</evidence>
<dbReference type="EMBL" id="KV453934">
    <property type="protein sequence ID" value="ODV72474.1"/>
    <property type="molecule type" value="Genomic_DNA"/>
</dbReference>
<dbReference type="SMART" id="SM01281">
    <property type="entry name" value="Med12"/>
    <property type="match status" value="1"/>
</dbReference>
<evidence type="ECO:0000256" key="6">
    <source>
        <dbReference type="ARBA" id="ARBA00023242"/>
    </source>
</evidence>
<keyword evidence="5" id="KW-0804">Transcription</keyword>
<dbReference type="GeneID" id="30989755"/>
<dbReference type="OrthoDB" id="20828at2759"/>
<evidence type="ECO:0000313" key="9">
    <source>
        <dbReference type="EMBL" id="ODV72474.1"/>
    </source>
</evidence>
<dbReference type="InterPro" id="IPR019035">
    <property type="entry name" value="Mediator_Med12"/>
</dbReference>
<dbReference type="GO" id="GO:0016592">
    <property type="term" value="C:mediator complex"/>
    <property type="evidence" value="ECO:0007669"/>
    <property type="project" value="InterPro"/>
</dbReference>
<organism evidence="9 10">
    <name type="scientific">Cyberlindnera jadinii (strain ATCC 18201 / CBS 1600 / BCRC 20928 / JCM 3617 / NBRC 0987 / NRRL Y-1542)</name>
    <name type="common">Torula yeast</name>
    <name type="synonym">Candida utilis</name>
    <dbReference type="NCBI Taxonomy" id="983966"/>
    <lineage>
        <taxon>Eukaryota</taxon>
        <taxon>Fungi</taxon>
        <taxon>Dikarya</taxon>
        <taxon>Ascomycota</taxon>
        <taxon>Saccharomycotina</taxon>
        <taxon>Saccharomycetes</taxon>
        <taxon>Phaffomycetales</taxon>
        <taxon>Phaffomycetaceae</taxon>
        <taxon>Cyberlindnera</taxon>
    </lineage>
</organism>
<dbReference type="GO" id="GO:0003712">
    <property type="term" value="F:transcription coregulator activity"/>
    <property type="evidence" value="ECO:0007669"/>
    <property type="project" value="InterPro"/>
</dbReference>
<evidence type="ECO:0000256" key="7">
    <source>
        <dbReference type="ARBA" id="ARBA00032010"/>
    </source>
</evidence>
<dbReference type="PANTHER" id="PTHR46567">
    <property type="entry name" value="MEDIATOR OF RNA POLYMERASE II TRANSCRIPTION SUBUNIT 12"/>
    <property type="match status" value="1"/>
</dbReference>
<feature type="domain" description="Mediator complex subunit Med12" evidence="8">
    <location>
        <begin position="122"/>
        <end position="185"/>
    </location>
</feature>
<name>A0A1E4RYZ4_CYBJN</name>
<gene>
    <name evidence="9" type="ORF">CYBJADRAFT_168413</name>
</gene>
<dbReference type="STRING" id="983966.A0A1E4RYZ4"/>
<comment type="similarity">
    <text evidence="2">Belongs to the Mediator complex subunit 12 family.</text>
</comment>
<dbReference type="Proteomes" id="UP000094389">
    <property type="component" value="Unassembled WGS sequence"/>
</dbReference>
<sequence length="1294" mass="149396">MYGSKTTAVKPQRAQSSRDELINNRYNLSEPEGVYPLDGSHSGINKYPDFQPWKHTIKEDHIAVDHLQRGYFESPQVGNELLSARNIMHQLLRSKNSLESLSSNVLMAMDLRARNNRVGPGTYKPPPRVTLTDQKRENWLKDLANSEVPLRKLARTIPHGVRNKTLIEQCVSKKIPITRAIWFVRCVSTNELRGLKRKGGANIEYTWVQEWTTQVLEFIEKLSHDYLKFESFQQAKESWKTNVSYLLRFVSNLYIENLVDKDSIKFWILKFFKLCKIYELPLALTIIKMFWNEISKTDYIIKEITETIILRYSVVSSCKNLLEAKDIIITDQQLNDNIKSKIMKELKFLLMNSFSQSIDNFILPNNWDQLSPIIGDILDLTDSKTKKKFDIINYRNESLMINYSLNKNREVRDVISVLDKLEGEIDYDNIISLILKDDWKFNVKLVLQWSLTRFRYRTSRVYLFTELCKRLKTHPSVSLKALEQEILESVFSLSLNPTDLILDDLFLLLNQLIQIKVFKVPIYLRRLISSGLIYQNDNHLEKQVHASILMNLKPQKGSQTSLILKNLSEFNGEGMDYDEMIKLGLSILHDNSDRTLENLHFLKSMPVGVKLQLSELYLSKILERENLFPLITYTELRKILETLLSLGDMNSVTRLIVKALDSQNLEREEFLLLTECILTNLQLVSFIVNIDDIVLSILQNSNRLMLSTSMIKFWQAFNKSFKSKYSDDIEKNINQKGVEYDLATIMMAISESELGITYDQLIQESSFHNNFQVLIRSLFNNTSCDSKGKAIIILMKVLKFHNTAEFNRIVFVHIKKTYSSSTELLKYEPLWDIIIYDLVSVQMIFETFLSFNSQIHLSFILDLLFKESTPSEPHDFFKLSLLREQFKRENPKTMINLIKMSLSESDIKMESIQSDSADIINTIMDNTTSSTYKSEQLAVFLDILISDQKMVVAAIENEDDALKNKIIIWLNETIFNRPEDIAIDYICASRLVENIKRENRFNLPLMQLLFKLKLNQNIPEDDLVTVLKAVILRSTKEKTLSFIFELLDVPLKIKLIHFLEMIFLSSPSFPSVNINDQRLDLTCLSDSLVALSSGTQNVTLSDELVFSLDVSLDHLNKVIAQGDRDVQVLYSAISLFLKIIIIHKGFLINILIERNTIKESFLNNLVNLLSTTVVSSNLKLKNLLYDLILSIKSSINEINSSQVHNVKLPVSIINLPSISSNAGKSKAALVNKQNLHDFNCVLDLYLYHKTTCSFHEFNIKPFDMVEDSNPIENLNDTAVSLQLFEASIERKNPT</sequence>
<evidence type="ECO:0000256" key="1">
    <source>
        <dbReference type="ARBA" id="ARBA00004123"/>
    </source>
</evidence>
<keyword evidence="6" id="KW-0539">Nucleus</keyword>
<protein>
    <recommendedName>
        <fullName evidence="3">Mediator of RNA polymerase II transcription subunit 12</fullName>
    </recommendedName>
    <alternativeName>
        <fullName evidence="7">Mediator complex subunit 12</fullName>
    </alternativeName>
</protein>
<dbReference type="GO" id="GO:0006357">
    <property type="term" value="P:regulation of transcription by RNA polymerase II"/>
    <property type="evidence" value="ECO:0007669"/>
    <property type="project" value="InterPro"/>
</dbReference>
<keyword evidence="10" id="KW-1185">Reference proteome</keyword>
<accession>A0A1E4RYZ4</accession>
<dbReference type="PANTHER" id="PTHR46567:SF1">
    <property type="entry name" value="MEDIATOR OF RNA POLYMERASE II TRANSCRIPTION SUBUNIT 12"/>
    <property type="match status" value="1"/>
</dbReference>
<dbReference type="OMA" id="HWLQEWT"/>
<proteinExistence type="inferred from homology"/>
<dbReference type="RefSeq" id="XP_020069513.1">
    <property type="nucleotide sequence ID" value="XM_020215359.1"/>
</dbReference>
<dbReference type="Pfam" id="PF09497">
    <property type="entry name" value="Med12"/>
    <property type="match status" value="1"/>
</dbReference>
<evidence type="ECO:0000256" key="5">
    <source>
        <dbReference type="ARBA" id="ARBA00023163"/>
    </source>
</evidence>
<evidence type="ECO:0000259" key="8">
    <source>
        <dbReference type="SMART" id="SM01281"/>
    </source>
</evidence>